<dbReference type="AlphaFoldDB" id="E9SDD2"/>
<sequence>MKKLVIPFMSVALILLSSCANSPDSIKSNKHESDKTQVTFVPSDKIYDDFESAYSAGYSKFILPDSSTIKQTIPDGVYNLELAYSNANNSIEWKKDKVLELYSAFNFSFDPIVDADENIALLQVNSEKIKIEPYSRPYISWKESDNGVNSVSENITSKNSYYIDHINTNAIPDELNNASSKALSVCEQVNDILGDELEFQVSDGYIIHTSNDVGYEIELRKSYKGIGIQNLISEYSSDSLFVKGNTLMSFAMQTYIDLDSNFSPEYFVGCDAFTVAKAEPLNEIISFKGACDILETELADNMSVKFDNVILMYEPRGTLVEAELSTDSQNIICTPKWYFIQDDVAQTGLHSINYITVDCVSGAVEVIMP</sequence>
<name>E9SDD2_RUMAL</name>
<dbReference type="Proteomes" id="UP000004259">
    <property type="component" value="Unassembled WGS sequence"/>
</dbReference>
<feature type="signal peptide" evidence="1">
    <location>
        <begin position="1"/>
        <end position="22"/>
    </location>
</feature>
<dbReference type="STRING" id="246199.CUS_4533"/>
<evidence type="ECO:0000256" key="1">
    <source>
        <dbReference type="SAM" id="SignalP"/>
    </source>
</evidence>
<evidence type="ECO:0000313" key="2">
    <source>
        <dbReference type="EMBL" id="EGC02706.1"/>
    </source>
</evidence>
<proteinExistence type="predicted"/>
<dbReference type="RefSeq" id="WP_002850368.1">
    <property type="nucleotide sequence ID" value="NZ_ADKM02000090.1"/>
</dbReference>
<comment type="caution">
    <text evidence="2">The sequence shown here is derived from an EMBL/GenBank/DDBJ whole genome shotgun (WGS) entry which is preliminary data.</text>
</comment>
<evidence type="ECO:0000313" key="3">
    <source>
        <dbReference type="Proteomes" id="UP000004259"/>
    </source>
</evidence>
<keyword evidence="3" id="KW-1185">Reference proteome</keyword>
<reference evidence="2 3" key="1">
    <citation type="submission" date="2011-02" db="EMBL/GenBank/DDBJ databases">
        <authorList>
            <person name="Nelson K.E."/>
            <person name="Sutton G."/>
            <person name="Torralba M."/>
            <person name="Durkin S."/>
            <person name="Harkins D."/>
            <person name="Montgomery R."/>
            <person name="Ziemer C."/>
            <person name="Klaassens E."/>
            <person name="Ocuiv P."/>
            <person name="Morrison M."/>
        </authorList>
    </citation>
    <scope>NUCLEOTIDE SEQUENCE [LARGE SCALE GENOMIC DNA]</scope>
    <source>
        <strain evidence="2 3">8</strain>
    </source>
</reference>
<dbReference type="OrthoDB" id="1830836at2"/>
<dbReference type="EMBL" id="ADKM02000090">
    <property type="protein sequence ID" value="EGC02706.1"/>
    <property type="molecule type" value="Genomic_DNA"/>
</dbReference>
<gene>
    <name evidence="2" type="ORF">CUS_4533</name>
</gene>
<dbReference type="PROSITE" id="PS51257">
    <property type="entry name" value="PROKAR_LIPOPROTEIN"/>
    <property type="match status" value="1"/>
</dbReference>
<keyword evidence="1" id="KW-0732">Signal</keyword>
<organism evidence="2 3">
    <name type="scientific">Ruminococcus albus 8</name>
    <dbReference type="NCBI Taxonomy" id="246199"/>
    <lineage>
        <taxon>Bacteria</taxon>
        <taxon>Bacillati</taxon>
        <taxon>Bacillota</taxon>
        <taxon>Clostridia</taxon>
        <taxon>Eubacteriales</taxon>
        <taxon>Oscillospiraceae</taxon>
        <taxon>Ruminococcus</taxon>
    </lineage>
</organism>
<protein>
    <submittedName>
        <fullName evidence="2">Putative lipoprotein</fullName>
    </submittedName>
</protein>
<feature type="chain" id="PRO_5039447603" evidence="1">
    <location>
        <begin position="23"/>
        <end position="369"/>
    </location>
</feature>
<accession>E9SDD2</accession>
<dbReference type="eggNOG" id="ENOG50324I4">
    <property type="taxonomic scope" value="Bacteria"/>
</dbReference>
<keyword evidence="2" id="KW-0449">Lipoprotein</keyword>